<organism evidence="1">
    <name type="scientific">marine sediment metagenome</name>
    <dbReference type="NCBI Taxonomy" id="412755"/>
    <lineage>
        <taxon>unclassified sequences</taxon>
        <taxon>metagenomes</taxon>
        <taxon>ecological metagenomes</taxon>
    </lineage>
</organism>
<dbReference type="PROSITE" id="PS50005">
    <property type="entry name" value="TPR"/>
    <property type="match status" value="1"/>
</dbReference>
<name>X1SYS0_9ZZZZ</name>
<dbReference type="SUPFAM" id="SSF48452">
    <property type="entry name" value="TPR-like"/>
    <property type="match status" value="1"/>
</dbReference>
<dbReference type="InterPro" id="IPR011990">
    <property type="entry name" value="TPR-like_helical_dom_sf"/>
</dbReference>
<dbReference type="AlphaFoldDB" id="X1SYS0"/>
<comment type="caution">
    <text evidence="1">The sequence shown here is derived from an EMBL/GenBank/DDBJ whole genome shotgun (WGS) entry which is preliminary data.</text>
</comment>
<reference evidence="1" key="1">
    <citation type="journal article" date="2014" name="Front. Microbiol.">
        <title>High frequency of phylogenetically diverse reductive dehalogenase-homologous genes in deep subseafloor sedimentary metagenomes.</title>
        <authorList>
            <person name="Kawai M."/>
            <person name="Futagami T."/>
            <person name="Toyoda A."/>
            <person name="Takaki Y."/>
            <person name="Nishi S."/>
            <person name="Hori S."/>
            <person name="Arai W."/>
            <person name="Tsubouchi T."/>
            <person name="Morono Y."/>
            <person name="Uchiyama I."/>
            <person name="Ito T."/>
            <person name="Fujiyama A."/>
            <person name="Inagaki F."/>
            <person name="Takami H."/>
        </authorList>
    </citation>
    <scope>NUCLEOTIDE SEQUENCE</scope>
    <source>
        <strain evidence="1">Expedition CK06-06</strain>
    </source>
</reference>
<feature type="non-terminal residue" evidence="1">
    <location>
        <position position="264"/>
    </location>
</feature>
<evidence type="ECO:0000313" key="1">
    <source>
        <dbReference type="EMBL" id="GAI80475.1"/>
    </source>
</evidence>
<accession>X1SYS0</accession>
<dbReference type="Pfam" id="PF13181">
    <property type="entry name" value="TPR_8"/>
    <property type="match status" value="1"/>
</dbReference>
<feature type="non-terminal residue" evidence="1">
    <location>
        <position position="1"/>
    </location>
</feature>
<dbReference type="InterPro" id="IPR019734">
    <property type="entry name" value="TPR_rpt"/>
</dbReference>
<gene>
    <name evidence="1" type="ORF">S12H4_21073</name>
</gene>
<dbReference type="SMART" id="SM00028">
    <property type="entry name" value="TPR"/>
    <property type="match status" value="3"/>
</dbReference>
<dbReference type="Gene3D" id="1.25.40.10">
    <property type="entry name" value="Tetratricopeptide repeat domain"/>
    <property type="match status" value="1"/>
</dbReference>
<protein>
    <submittedName>
        <fullName evidence="1">Uncharacterized protein</fullName>
    </submittedName>
</protein>
<proteinExistence type="predicted"/>
<dbReference type="EMBL" id="BARW01010787">
    <property type="protein sequence ID" value="GAI80475.1"/>
    <property type="molecule type" value="Genomic_DNA"/>
</dbReference>
<sequence length="264" mass="30309">IVVLGFLILGLSFWIATYEENEKAKSVKTIQGLELENFELELENFKISQEMQKNRLMICDLPESFIKKLGNNPYVIQLYNTGKNEERKGNFKGAIKTYEKLLEFKPLPDIIRISMYILIGNCYSDLGNTIKAQQYFDEAVGLLPKLGNAQDALDASIMFVFNLGYNLMKIGLWEESQEFFEFCLEKIDKLNDKLLKANILLKSSELLLNLNKKNKAIDKILLAIQVYQEALKAYTLETLTEKYARIHSGLCSAYLEISKFQNAN</sequence>